<dbReference type="EMBL" id="FZOW01000036">
    <property type="protein sequence ID" value="SNT52810.1"/>
    <property type="molecule type" value="Genomic_DNA"/>
</dbReference>
<evidence type="ECO:0000313" key="2">
    <source>
        <dbReference type="EMBL" id="SNT52810.1"/>
    </source>
</evidence>
<sequence length="173" mass="17547">MRTFARAVFVSAAAAPMILAAAGIASAAESTDVTYAFEVDGSTLTNTITNNTGGTLNCTTSVALAPGGELPPIFELGGQTIAETGEDLPGVTTQTLTDLPPGSYVALATCWGTAEGSPMWVSDYPGIEQVLAQFPNESFAVQQASTVFDIPGGETAPPAFPDLGELLRSGSAG</sequence>
<keyword evidence="1" id="KW-0732">Signal</keyword>
<organism evidence="2 3">
    <name type="scientific">Rhodococcoides kyotonense</name>
    <dbReference type="NCBI Taxonomy" id="398843"/>
    <lineage>
        <taxon>Bacteria</taxon>
        <taxon>Bacillati</taxon>
        <taxon>Actinomycetota</taxon>
        <taxon>Actinomycetes</taxon>
        <taxon>Mycobacteriales</taxon>
        <taxon>Nocardiaceae</taxon>
        <taxon>Rhodococcoides</taxon>
    </lineage>
</organism>
<evidence type="ECO:0000313" key="3">
    <source>
        <dbReference type="Proteomes" id="UP000198327"/>
    </source>
</evidence>
<dbReference type="Proteomes" id="UP000198327">
    <property type="component" value="Unassembled WGS sequence"/>
</dbReference>
<gene>
    <name evidence="2" type="ORF">SAMN05421642_13618</name>
</gene>
<evidence type="ECO:0000256" key="1">
    <source>
        <dbReference type="SAM" id="SignalP"/>
    </source>
</evidence>
<dbReference type="RefSeq" id="WP_089252907.1">
    <property type="nucleotide sequence ID" value="NZ_FZOW01000036.1"/>
</dbReference>
<protein>
    <submittedName>
        <fullName evidence="2">Uncharacterized protein</fullName>
    </submittedName>
</protein>
<proteinExistence type="predicted"/>
<feature type="signal peptide" evidence="1">
    <location>
        <begin position="1"/>
        <end position="27"/>
    </location>
</feature>
<keyword evidence="3" id="KW-1185">Reference proteome</keyword>
<dbReference type="OrthoDB" id="4480730at2"/>
<feature type="chain" id="PRO_5013235343" evidence="1">
    <location>
        <begin position="28"/>
        <end position="173"/>
    </location>
</feature>
<dbReference type="AlphaFoldDB" id="A0A239NDH8"/>
<name>A0A239NDH8_9NOCA</name>
<accession>A0A239NDH8</accession>
<reference evidence="3" key="1">
    <citation type="submission" date="2017-06" db="EMBL/GenBank/DDBJ databases">
        <authorList>
            <person name="Varghese N."/>
            <person name="Submissions S."/>
        </authorList>
    </citation>
    <scope>NUCLEOTIDE SEQUENCE [LARGE SCALE GENOMIC DNA]</scope>
    <source>
        <strain evidence="3">JCM 23211</strain>
    </source>
</reference>